<dbReference type="AlphaFoldDB" id="A0A6J6CQA7"/>
<dbReference type="GO" id="GO:0043916">
    <property type="term" value="F:DNA-7-methylguanine glycosylase activity"/>
    <property type="evidence" value="ECO:0007669"/>
    <property type="project" value="TreeGrafter"/>
</dbReference>
<keyword evidence="3" id="KW-0234">DNA repair</keyword>
<dbReference type="InterPro" id="IPR051912">
    <property type="entry name" value="Alkylbase_DNA_Glycosylase/TA"/>
</dbReference>
<evidence type="ECO:0000259" key="4">
    <source>
        <dbReference type="SMART" id="SM00478"/>
    </source>
</evidence>
<sequence length="205" mass="23328">MKTDRKMQDITRRIIEVDPKFQGVIESSPLCDIGSKKIKNSHFKTLVQSIISQQLATKAAETITQRVTDLIEDKYSPEVFLKFSTEELRSVGISSAKARAITELSIASIEKRVGFENIHLLSNSVITHELTKIWGIGRWTTEMFLIFHLGRLDVWPVGDLGVRRGWERIHKLKAEVDPSALDKKGLKFAGFQSVVAWYCWRAVDN</sequence>
<evidence type="ECO:0000313" key="5">
    <source>
        <dbReference type="EMBL" id="CAB4552363.1"/>
    </source>
</evidence>
<evidence type="ECO:0000256" key="2">
    <source>
        <dbReference type="ARBA" id="ARBA00022763"/>
    </source>
</evidence>
<evidence type="ECO:0000256" key="3">
    <source>
        <dbReference type="ARBA" id="ARBA00023204"/>
    </source>
</evidence>
<gene>
    <name evidence="5" type="ORF">UFOPK1508_00519</name>
    <name evidence="6" type="ORF">UFOPK1599_00832</name>
    <name evidence="7" type="ORF">UFOPK1798_00653</name>
    <name evidence="8" type="ORF">UFOPK2179_00518</name>
</gene>
<comment type="similarity">
    <text evidence="1">Belongs to the alkylbase DNA glycosidase AlkA family.</text>
</comment>
<dbReference type="PANTHER" id="PTHR43003">
    <property type="entry name" value="DNA-3-METHYLADENINE GLYCOSYLASE"/>
    <property type="match status" value="1"/>
</dbReference>
<dbReference type="GO" id="GO:0006307">
    <property type="term" value="P:DNA alkylation repair"/>
    <property type="evidence" value="ECO:0007669"/>
    <property type="project" value="TreeGrafter"/>
</dbReference>
<dbReference type="SMART" id="SM00478">
    <property type="entry name" value="ENDO3c"/>
    <property type="match status" value="1"/>
</dbReference>
<dbReference type="FunFam" id="1.10.340.30:FF:000004">
    <property type="entry name" value="DNA-3-methyladenine glycosylase II"/>
    <property type="match status" value="1"/>
</dbReference>
<dbReference type="GO" id="GO:0032993">
    <property type="term" value="C:protein-DNA complex"/>
    <property type="evidence" value="ECO:0007669"/>
    <property type="project" value="TreeGrafter"/>
</dbReference>
<dbReference type="PANTHER" id="PTHR43003:SF5">
    <property type="entry name" value="DNA-3-METHYLADENINE GLYCOSYLASE"/>
    <property type="match status" value="1"/>
</dbReference>
<dbReference type="EMBL" id="CAEZUH010000053">
    <property type="protein sequence ID" value="CAB4595008.1"/>
    <property type="molecule type" value="Genomic_DNA"/>
</dbReference>
<evidence type="ECO:0000256" key="1">
    <source>
        <dbReference type="ARBA" id="ARBA00010817"/>
    </source>
</evidence>
<dbReference type="InterPro" id="IPR011257">
    <property type="entry name" value="DNA_glycosylase"/>
</dbReference>
<organism evidence="5">
    <name type="scientific">freshwater metagenome</name>
    <dbReference type="NCBI Taxonomy" id="449393"/>
    <lineage>
        <taxon>unclassified sequences</taxon>
        <taxon>metagenomes</taxon>
        <taxon>ecological metagenomes</taxon>
    </lineage>
</organism>
<proteinExistence type="inferred from homology"/>
<dbReference type="CDD" id="cd00056">
    <property type="entry name" value="ENDO3c"/>
    <property type="match status" value="1"/>
</dbReference>
<dbReference type="Pfam" id="PF00730">
    <property type="entry name" value="HhH-GPD"/>
    <property type="match status" value="1"/>
</dbReference>
<dbReference type="EMBL" id="CAEZTE010000047">
    <property type="protein sequence ID" value="CAB4565932.1"/>
    <property type="molecule type" value="Genomic_DNA"/>
</dbReference>
<evidence type="ECO:0000313" key="6">
    <source>
        <dbReference type="EMBL" id="CAB4565932.1"/>
    </source>
</evidence>
<accession>A0A6J6CQA7</accession>
<dbReference type="SUPFAM" id="SSF48150">
    <property type="entry name" value="DNA-glycosylase"/>
    <property type="match status" value="1"/>
</dbReference>
<reference evidence="5" key="1">
    <citation type="submission" date="2020-05" db="EMBL/GenBank/DDBJ databases">
        <authorList>
            <person name="Chiriac C."/>
            <person name="Salcher M."/>
            <person name="Ghai R."/>
            <person name="Kavagutti S V."/>
        </authorList>
    </citation>
    <scope>NUCLEOTIDE SEQUENCE</scope>
</reference>
<feature type="domain" description="HhH-GPD" evidence="4">
    <location>
        <begin position="51"/>
        <end position="204"/>
    </location>
</feature>
<dbReference type="Gene3D" id="1.10.1670.40">
    <property type="match status" value="1"/>
</dbReference>
<evidence type="ECO:0000313" key="8">
    <source>
        <dbReference type="EMBL" id="CAB4646971.1"/>
    </source>
</evidence>
<name>A0A6J6CQA7_9ZZZZ</name>
<dbReference type="GO" id="GO:0032131">
    <property type="term" value="F:alkylated DNA binding"/>
    <property type="evidence" value="ECO:0007669"/>
    <property type="project" value="TreeGrafter"/>
</dbReference>
<protein>
    <submittedName>
        <fullName evidence="5">Unannotated protein</fullName>
    </submittedName>
</protein>
<dbReference type="EMBL" id="CAEZSW010000047">
    <property type="protein sequence ID" value="CAB4552363.1"/>
    <property type="molecule type" value="Genomic_DNA"/>
</dbReference>
<dbReference type="GO" id="GO:0008725">
    <property type="term" value="F:DNA-3-methyladenine glycosylase activity"/>
    <property type="evidence" value="ECO:0007669"/>
    <property type="project" value="TreeGrafter"/>
</dbReference>
<dbReference type="InterPro" id="IPR003265">
    <property type="entry name" value="HhH-GPD_domain"/>
</dbReference>
<evidence type="ECO:0000313" key="7">
    <source>
        <dbReference type="EMBL" id="CAB4595008.1"/>
    </source>
</evidence>
<keyword evidence="2" id="KW-0227">DNA damage</keyword>
<dbReference type="GO" id="GO:0006285">
    <property type="term" value="P:base-excision repair, AP site formation"/>
    <property type="evidence" value="ECO:0007669"/>
    <property type="project" value="TreeGrafter"/>
</dbReference>
<dbReference type="EMBL" id="CAEZWC010000044">
    <property type="protein sequence ID" value="CAB4646971.1"/>
    <property type="molecule type" value="Genomic_DNA"/>
</dbReference>
<dbReference type="Gene3D" id="1.10.340.30">
    <property type="entry name" value="Hypothetical protein, domain 2"/>
    <property type="match status" value="1"/>
</dbReference>